<reference evidence="1" key="1">
    <citation type="journal article" date="2023" name="J. Hazard. Mater.">
        <title>Anaerobic biodegradation of pyrene and benzo[a]pyrene by a new sulfate-reducing Desulforamulus aquiferis strain DSA.</title>
        <authorList>
            <person name="Zhang Z."/>
            <person name="Sun J."/>
            <person name="Gong X."/>
            <person name="Wang C."/>
            <person name="Wang H."/>
        </authorList>
    </citation>
    <scope>NUCLEOTIDE SEQUENCE</scope>
    <source>
        <strain evidence="1">DSA</strain>
    </source>
</reference>
<name>A0AAW7ZHF9_9FIRM</name>
<organism evidence="1 2">
    <name type="scientific">Desulforamulus aquiferis</name>
    <dbReference type="NCBI Taxonomy" id="1397668"/>
    <lineage>
        <taxon>Bacteria</taxon>
        <taxon>Bacillati</taxon>
        <taxon>Bacillota</taxon>
        <taxon>Clostridia</taxon>
        <taxon>Eubacteriales</taxon>
        <taxon>Peptococcaceae</taxon>
        <taxon>Desulforamulus</taxon>
    </lineage>
</organism>
<reference evidence="1" key="2">
    <citation type="submission" date="2023-03" db="EMBL/GenBank/DDBJ databases">
        <authorList>
            <person name="Zhang Z."/>
        </authorList>
    </citation>
    <scope>NUCLEOTIDE SEQUENCE</scope>
    <source>
        <strain evidence="1">DSA</strain>
    </source>
</reference>
<keyword evidence="2" id="KW-1185">Reference proteome</keyword>
<protein>
    <submittedName>
        <fullName evidence="1">Uncharacterized protein</fullName>
    </submittedName>
</protein>
<gene>
    <name evidence="1" type="ORF">P6N53_18110</name>
</gene>
<sequence>MKDQPLKVIEILKVICPVCNGESFVDYEDMNCCHCTADLNSYTMKKLQGHYQEVHVLMDALTGQVSVKVPA</sequence>
<proteinExistence type="predicted"/>
<evidence type="ECO:0000313" key="2">
    <source>
        <dbReference type="Proteomes" id="UP001172911"/>
    </source>
</evidence>
<dbReference type="Proteomes" id="UP001172911">
    <property type="component" value="Unassembled WGS sequence"/>
</dbReference>
<accession>A0AAW7ZHF9</accession>
<dbReference type="AlphaFoldDB" id="A0AAW7ZHF9"/>
<evidence type="ECO:0000313" key="1">
    <source>
        <dbReference type="EMBL" id="MDO7789128.1"/>
    </source>
</evidence>
<dbReference type="EMBL" id="JARPTC010000037">
    <property type="protein sequence ID" value="MDO7789128.1"/>
    <property type="molecule type" value="Genomic_DNA"/>
</dbReference>
<comment type="caution">
    <text evidence="1">The sequence shown here is derived from an EMBL/GenBank/DDBJ whole genome shotgun (WGS) entry which is preliminary data.</text>
</comment>